<dbReference type="RefSeq" id="WP_037910292.1">
    <property type="nucleotide sequence ID" value="NZ_JAFBPZ010000008.1"/>
</dbReference>
<dbReference type="EMBL" id="JEMU01000015">
    <property type="protein sequence ID" value="KAJ02040.1"/>
    <property type="molecule type" value="Genomic_DNA"/>
</dbReference>
<protein>
    <recommendedName>
        <fullName evidence="3">DUF1217 domain-containing protein</fullName>
    </recommendedName>
</protein>
<comment type="caution">
    <text evidence="1">The sequence shown here is derived from an EMBL/GenBank/DDBJ whole genome shotgun (WGS) entry which is preliminary data.</text>
</comment>
<dbReference type="InterPro" id="IPR023157">
    <property type="entry name" value="AGR-C-984p-like_sf"/>
</dbReference>
<dbReference type="InterPro" id="IPR010626">
    <property type="entry name" value="DUF1217"/>
</dbReference>
<proteinExistence type="predicted"/>
<sequence>MISISGLTSQTALRLIDVTRDRQIEVMRDDPANKRGEDAFRERIASISTPEELVADFEVYSFVMKAFDLEDQIFGKGMVRKILESDPVDEASLLNRLTDSRFREMHLSLEFTTEDGPQDPDFSNETWVNEIVDRFYNRQFINENDNQNGTVGTVLEFREEVAGLNSWFEVLADKKLTKFFQITLNLPEQISGLDLEVQKKLFEDKYDLADLADPAEQERMITRYMAISDVLNPPQFSAGSPAVSILQSASFGAQFVPITLDVATVTFSASQLYR</sequence>
<evidence type="ECO:0000313" key="2">
    <source>
        <dbReference type="Proteomes" id="UP000027337"/>
    </source>
</evidence>
<dbReference type="AlphaFoldDB" id="A0A061SS12"/>
<evidence type="ECO:0000313" key="1">
    <source>
        <dbReference type="EMBL" id="KAJ02040.1"/>
    </source>
</evidence>
<keyword evidence="2" id="KW-1185">Reference proteome</keyword>
<evidence type="ECO:0008006" key="3">
    <source>
        <dbReference type="Google" id="ProtNLM"/>
    </source>
</evidence>
<reference evidence="1 2" key="1">
    <citation type="journal article" date="2014" name="Genome Announc.">
        <title>Draft Genome Sequences of Two Isolates of the Roseobacter Group, Sulfitobacter sp. Strains 3SOLIMAR09 and 1FIGIMAR09, from Harbors of Mallorca Island (Mediterranean Sea).</title>
        <authorList>
            <person name="Mas-Llado M."/>
            <person name="Pina-Villalonga J.M."/>
            <person name="Brunet-Galmes I."/>
            <person name="Nogales B."/>
            <person name="Bosch R."/>
        </authorList>
    </citation>
    <scope>NUCLEOTIDE SEQUENCE [LARGE SCALE GENOMIC DNA]</scope>
    <source>
        <strain evidence="1 2">1FIGIMAR09</strain>
    </source>
</reference>
<gene>
    <name evidence="1" type="ORF">PM02_15930</name>
</gene>
<dbReference type="STRING" id="83219.PM02_15930"/>
<name>A0A061SS12_9RHOB</name>
<dbReference type="eggNOG" id="ENOG502ZBJH">
    <property type="taxonomic scope" value="Bacteria"/>
</dbReference>
<dbReference type="Proteomes" id="UP000027337">
    <property type="component" value="Unassembled WGS sequence"/>
</dbReference>
<dbReference type="Gene3D" id="1.10.3700.10">
    <property type="entry name" value="AGR C 984p-like"/>
    <property type="match status" value="1"/>
</dbReference>
<organism evidence="1 2">
    <name type="scientific">Sulfitobacter mediterraneus</name>
    <dbReference type="NCBI Taxonomy" id="83219"/>
    <lineage>
        <taxon>Bacteria</taxon>
        <taxon>Pseudomonadati</taxon>
        <taxon>Pseudomonadota</taxon>
        <taxon>Alphaproteobacteria</taxon>
        <taxon>Rhodobacterales</taxon>
        <taxon>Roseobacteraceae</taxon>
        <taxon>Sulfitobacter</taxon>
    </lineage>
</organism>
<dbReference type="SUPFAM" id="SSF158837">
    <property type="entry name" value="AGR C 984p-like"/>
    <property type="match status" value="1"/>
</dbReference>
<accession>A0A061SS12</accession>
<dbReference type="Pfam" id="PF06748">
    <property type="entry name" value="DUF1217"/>
    <property type="match status" value="1"/>
</dbReference>